<dbReference type="EMBL" id="BJWL01000004">
    <property type="protein sequence ID" value="GFY85524.1"/>
    <property type="molecule type" value="Genomic_DNA"/>
</dbReference>
<keyword evidence="3" id="KW-0472">Membrane</keyword>
<dbReference type="PANTHER" id="PTHR45898:SF14">
    <property type="entry name" value="TOM1-LIKE PROTEIN 4"/>
    <property type="match status" value="1"/>
</dbReference>
<evidence type="ECO:0000256" key="4">
    <source>
        <dbReference type="SAM" id="MobiDB-lite"/>
    </source>
</evidence>
<dbReference type="OrthoDB" id="2018246at2759"/>
<reference evidence="6 7" key="1">
    <citation type="submission" date="2019-07" db="EMBL/GenBank/DDBJ databases">
        <title>De Novo Assembly of kiwifruit Actinidia rufa.</title>
        <authorList>
            <person name="Sugita-Konishi S."/>
            <person name="Sato K."/>
            <person name="Mori E."/>
            <person name="Abe Y."/>
            <person name="Kisaki G."/>
            <person name="Hamano K."/>
            <person name="Suezawa K."/>
            <person name="Otani M."/>
            <person name="Fukuda T."/>
            <person name="Manabe T."/>
            <person name="Gomi K."/>
            <person name="Tabuchi M."/>
            <person name="Akimitsu K."/>
            <person name="Kataoka I."/>
        </authorList>
    </citation>
    <scope>NUCLEOTIDE SEQUENCE [LARGE SCALE GENOMIC DNA]</scope>
    <source>
        <strain evidence="7">cv. Fuchu</strain>
    </source>
</reference>
<dbReference type="PROSITE" id="PS50909">
    <property type="entry name" value="GAT"/>
    <property type="match status" value="1"/>
</dbReference>
<dbReference type="GO" id="GO:0043130">
    <property type="term" value="F:ubiquitin binding"/>
    <property type="evidence" value="ECO:0007669"/>
    <property type="project" value="InterPro"/>
</dbReference>
<dbReference type="InterPro" id="IPR004152">
    <property type="entry name" value="GAT_dom"/>
</dbReference>
<dbReference type="AlphaFoldDB" id="A0A7J0EGC2"/>
<feature type="region of interest" description="Disordered" evidence="4">
    <location>
        <begin position="246"/>
        <end position="273"/>
    </location>
</feature>
<feature type="compositionally biased region" description="Low complexity" evidence="4">
    <location>
        <begin position="389"/>
        <end position="401"/>
    </location>
</feature>
<evidence type="ECO:0000313" key="6">
    <source>
        <dbReference type="EMBL" id="GFY85524.1"/>
    </source>
</evidence>
<comment type="caution">
    <text evidence="6">The sequence shown here is derived from an EMBL/GenBank/DDBJ whole genome shotgun (WGS) entry which is preliminary data.</text>
</comment>
<evidence type="ECO:0000256" key="3">
    <source>
        <dbReference type="ARBA" id="ARBA00023136"/>
    </source>
</evidence>
<protein>
    <submittedName>
        <fullName evidence="6">Target of Myb protein 1</fullName>
    </submittedName>
</protein>
<sequence length="452" mass="48553">MFRVDNTCLYLRLLRSLIPVSSLFNIRKAAGVEFPPREENSVPLFTPPQTQPISYPTSAYPVDAFPPSAYEEAAVQASLQSDASGLSLAEIQTAQGLADVLTEILGALDPKSPEGLKQEVIIDLAEQCRSYQKRVMILVNNTVDEDLLCKGLALNDNLQRVLRQHDDIAKGTPIVGAGTTPNSVAPLVNVNHEDDESEDDFAQLSHRNLGVPYLAFFVVLSLLVASLSPSLSFSPTVIKGYLAGTGQKPANAKKEPVRVSPLLPPPSSKKSAADEGMMFDYLSGDAYNAERSSGTSGSLAIPIHSNNTSSNIAPSNPTPPSSSPPSDYINPTASMFTGPTYDEPARMTKSADTLPPAPWDAQPPTSLPPPPSKYNQRQQFFEKKQSFPSSAAHSSSGSGSSYDSLVGHTQNLSIDRSTPTKQEQPEDALFKDLVDFAKAKSSSPSKSNNRSF</sequence>
<dbReference type="CDD" id="cd14231">
    <property type="entry name" value="GAT_GGA-like_plant"/>
    <property type="match status" value="1"/>
</dbReference>
<dbReference type="PANTHER" id="PTHR45898">
    <property type="entry name" value="TOM1-LIKE PROTEIN"/>
    <property type="match status" value="1"/>
</dbReference>
<organism evidence="6 7">
    <name type="scientific">Actinidia rufa</name>
    <dbReference type="NCBI Taxonomy" id="165716"/>
    <lineage>
        <taxon>Eukaryota</taxon>
        <taxon>Viridiplantae</taxon>
        <taxon>Streptophyta</taxon>
        <taxon>Embryophyta</taxon>
        <taxon>Tracheophyta</taxon>
        <taxon>Spermatophyta</taxon>
        <taxon>Magnoliopsida</taxon>
        <taxon>eudicotyledons</taxon>
        <taxon>Gunneridae</taxon>
        <taxon>Pentapetalae</taxon>
        <taxon>asterids</taxon>
        <taxon>Ericales</taxon>
        <taxon>Actinidiaceae</taxon>
        <taxon>Actinidia</taxon>
    </lineage>
</organism>
<evidence type="ECO:0000259" key="5">
    <source>
        <dbReference type="PROSITE" id="PS50909"/>
    </source>
</evidence>
<dbReference type="InterPro" id="IPR038425">
    <property type="entry name" value="GAT_sf"/>
</dbReference>
<dbReference type="Pfam" id="PF03127">
    <property type="entry name" value="GAT"/>
    <property type="match status" value="1"/>
</dbReference>
<comment type="subcellular location">
    <subcellularLocation>
        <location evidence="1">Membrane</location>
        <topology evidence="1">Peripheral membrane protein</topology>
    </subcellularLocation>
</comment>
<comment type="similarity">
    <text evidence="2">Belongs to the TOM1 family.</text>
</comment>
<dbReference type="GO" id="GO:0016020">
    <property type="term" value="C:membrane"/>
    <property type="evidence" value="ECO:0007669"/>
    <property type="project" value="UniProtKB-SubCell"/>
</dbReference>
<feature type="domain" description="GAT" evidence="5">
    <location>
        <begin position="82"/>
        <end position="170"/>
    </location>
</feature>
<accession>A0A7J0EGC2</accession>
<evidence type="ECO:0000256" key="1">
    <source>
        <dbReference type="ARBA" id="ARBA00004170"/>
    </source>
</evidence>
<dbReference type="GO" id="GO:0043328">
    <property type="term" value="P:protein transport to vacuole involved in ubiquitin-dependent protein catabolic process via the multivesicular body sorting pathway"/>
    <property type="evidence" value="ECO:0007669"/>
    <property type="project" value="InterPro"/>
</dbReference>
<proteinExistence type="inferred from homology"/>
<evidence type="ECO:0000256" key="2">
    <source>
        <dbReference type="ARBA" id="ARBA00007708"/>
    </source>
</evidence>
<dbReference type="SUPFAM" id="SSF89009">
    <property type="entry name" value="GAT-like domain"/>
    <property type="match status" value="1"/>
</dbReference>
<feature type="compositionally biased region" description="Low complexity" evidence="4">
    <location>
        <begin position="305"/>
        <end position="315"/>
    </location>
</feature>
<gene>
    <name evidence="6" type="ORF">Acr_04g0002620</name>
</gene>
<feature type="region of interest" description="Disordered" evidence="4">
    <location>
        <begin position="292"/>
        <end position="429"/>
    </location>
</feature>
<dbReference type="GO" id="GO:0035091">
    <property type="term" value="F:phosphatidylinositol binding"/>
    <property type="evidence" value="ECO:0007669"/>
    <property type="project" value="InterPro"/>
</dbReference>
<dbReference type="Gene3D" id="1.20.58.160">
    <property type="match status" value="1"/>
</dbReference>
<name>A0A7J0EGC2_9ERIC</name>
<feature type="compositionally biased region" description="Polar residues" evidence="4">
    <location>
        <begin position="407"/>
        <end position="422"/>
    </location>
</feature>
<dbReference type="InterPro" id="IPR044836">
    <property type="entry name" value="TOL_plant"/>
</dbReference>
<evidence type="ECO:0000313" key="7">
    <source>
        <dbReference type="Proteomes" id="UP000585474"/>
    </source>
</evidence>
<keyword evidence="7" id="KW-1185">Reference proteome</keyword>
<dbReference type="Proteomes" id="UP000585474">
    <property type="component" value="Unassembled WGS sequence"/>
</dbReference>
<dbReference type="GO" id="GO:0005737">
    <property type="term" value="C:cytoplasm"/>
    <property type="evidence" value="ECO:0007669"/>
    <property type="project" value="UniProtKB-ARBA"/>
</dbReference>